<gene>
    <name evidence="1" type="ORF">KSP39_PZI001560</name>
</gene>
<dbReference type="EMBL" id="JBBWWQ010000001">
    <property type="protein sequence ID" value="KAK8957110.1"/>
    <property type="molecule type" value="Genomic_DNA"/>
</dbReference>
<dbReference type="AlphaFoldDB" id="A0AAP0C1L9"/>
<comment type="caution">
    <text evidence="1">The sequence shown here is derived from an EMBL/GenBank/DDBJ whole genome shotgun (WGS) entry which is preliminary data.</text>
</comment>
<sequence length="205" mass="24299">MKKHMLRDHLNNLAMDASNPMDLRLDFLIRYIVCCFFFPLKTYDLLKCLLDFSRYEDFSKYNWPQAIHRYLHDELPKLSKKVKCRDHDIGAGYIAGCSIVLVNWILEHTKYYEVSYPDIRPRICRYSEKTRISFETCKYLSRAVNCKVLKVMTDITTSEAELLINENNACEKSQKVYKRRSVILSCLAILQRNLPPCKEIKRRVN</sequence>
<name>A0AAP0C1L9_9ASPA</name>
<reference evidence="1 2" key="1">
    <citation type="journal article" date="2022" name="Nat. Plants">
        <title>Genomes of leafy and leafless Platanthera orchids illuminate the evolution of mycoheterotrophy.</title>
        <authorList>
            <person name="Li M.H."/>
            <person name="Liu K.W."/>
            <person name="Li Z."/>
            <person name="Lu H.C."/>
            <person name="Ye Q.L."/>
            <person name="Zhang D."/>
            <person name="Wang J.Y."/>
            <person name="Li Y.F."/>
            <person name="Zhong Z.M."/>
            <person name="Liu X."/>
            <person name="Yu X."/>
            <person name="Liu D.K."/>
            <person name="Tu X.D."/>
            <person name="Liu B."/>
            <person name="Hao Y."/>
            <person name="Liao X.Y."/>
            <person name="Jiang Y.T."/>
            <person name="Sun W.H."/>
            <person name="Chen J."/>
            <person name="Chen Y.Q."/>
            <person name="Ai Y."/>
            <person name="Zhai J.W."/>
            <person name="Wu S.S."/>
            <person name="Zhou Z."/>
            <person name="Hsiao Y.Y."/>
            <person name="Wu W.L."/>
            <person name="Chen Y.Y."/>
            <person name="Lin Y.F."/>
            <person name="Hsu J.L."/>
            <person name="Li C.Y."/>
            <person name="Wang Z.W."/>
            <person name="Zhao X."/>
            <person name="Zhong W.Y."/>
            <person name="Ma X.K."/>
            <person name="Ma L."/>
            <person name="Huang J."/>
            <person name="Chen G.Z."/>
            <person name="Huang M.Z."/>
            <person name="Huang L."/>
            <person name="Peng D.H."/>
            <person name="Luo Y.B."/>
            <person name="Zou S.Q."/>
            <person name="Chen S.P."/>
            <person name="Lan S."/>
            <person name="Tsai W.C."/>
            <person name="Van de Peer Y."/>
            <person name="Liu Z.J."/>
        </authorList>
    </citation>
    <scope>NUCLEOTIDE SEQUENCE [LARGE SCALE GENOMIC DNA]</scope>
    <source>
        <strain evidence="1">Lor287</strain>
    </source>
</reference>
<evidence type="ECO:0000313" key="1">
    <source>
        <dbReference type="EMBL" id="KAK8957110.1"/>
    </source>
</evidence>
<proteinExistence type="predicted"/>
<dbReference type="Proteomes" id="UP001418222">
    <property type="component" value="Unassembled WGS sequence"/>
</dbReference>
<accession>A0AAP0C1L9</accession>
<keyword evidence="2" id="KW-1185">Reference proteome</keyword>
<protein>
    <submittedName>
        <fullName evidence="1">Uncharacterized protein</fullName>
    </submittedName>
</protein>
<organism evidence="1 2">
    <name type="scientific">Platanthera zijinensis</name>
    <dbReference type="NCBI Taxonomy" id="2320716"/>
    <lineage>
        <taxon>Eukaryota</taxon>
        <taxon>Viridiplantae</taxon>
        <taxon>Streptophyta</taxon>
        <taxon>Embryophyta</taxon>
        <taxon>Tracheophyta</taxon>
        <taxon>Spermatophyta</taxon>
        <taxon>Magnoliopsida</taxon>
        <taxon>Liliopsida</taxon>
        <taxon>Asparagales</taxon>
        <taxon>Orchidaceae</taxon>
        <taxon>Orchidoideae</taxon>
        <taxon>Orchideae</taxon>
        <taxon>Orchidinae</taxon>
        <taxon>Platanthera</taxon>
    </lineage>
</organism>
<evidence type="ECO:0000313" key="2">
    <source>
        <dbReference type="Proteomes" id="UP001418222"/>
    </source>
</evidence>